<accession>A0AAV7QSA7</accession>
<protein>
    <submittedName>
        <fullName evidence="1">Uncharacterized protein</fullName>
    </submittedName>
</protein>
<dbReference type="EMBL" id="JANPWB010000010">
    <property type="protein sequence ID" value="KAJ1141934.1"/>
    <property type="molecule type" value="Genomic_DNA"/>
</dbReference>
<keyword evidence="2" id="KW-1185">Reference proteome</keyword>
<gene>
    <name evidence="1" type="ORF">NDU88_008262</name>
</gene>
<evidence type="ECO:0000313" key="1">
    <source>
        <dbReference type="EMBL" id="KAJ1141934.1"/>
    </source>
</evidence>
<organism evidence="1 2">
    <name type="scientific">Pleurodeles waltl</name>
    <name type="common">Iberian ribbed newt</name>
    <dbReference type="NCBI Taxonomy" id="8319"/>
    <lineage>
        <taxon>Eukaryota</taxon>
        <taxon>Metazoa</taxon>
        <taxon>Chordata</taxon>
        <taxon>Craniata</taxon>
        <taxon>Vertebrata</taxon>
        <taxon>Euteleostomi</taxon>
        <taxon>Amphibia</taxon>
        <taxon>Batrachia</taxon>
        <taxon>Caudata</taxon>
        <taxon>Salamandroidea</taxon>
        <taxon>Salamandridae</taxon>
        <taxon>Pleurodelinae</taxon>
        <taxon>Pleurodeles</taxon>
    </lineage>
</organism>
<proteinExistence type="predicted"/>
<dbReference type="Proteomes" id="UP001066276">
    <property type="component" value="Chromosome 6"/>
</dbReference>
<comment type="caution">
    <text evidence="1">The sequence shown here is derived from an EMBL/GenBank/DDBJ whole genome shotgun (WGS) entry which is preliminary data.</text>
</comment>
<dbReference type="AlphaFoldDB" id="A0AAV7QSA7"/>
<name>A0AAV7QSA7_PLEWA</name>
<sequence>MHPRKPHPRSGCFRGGPQRGRCCRSYSRCHPGAVTAVAGCASKLRRSEVGRSLTFTITGKSHNDSKVLASRKRAEFS</sequence>
<reference evidence="1" key="1">
    <citation type="journal article" date="2022" name="bioRxiv">
        <title>Sequencing and chromosome-scale assembly of the giantPleurodeles waltlgenome.</title>
        <authorList>
            <person name="Brown T."/>
            <person name="Elewa A."/>
            <person name="Iarovenko S."/>
            <person name="Subramanian E."/>
            <person name="Araus A.J."/>
            <person name="Petzold A."/>
            <person name="Susuki M."/>
            <person name="Suzuki K.-i.T."/>
            <person name="Hayashi T."/>
            <person name="Toyoda A."/>
            <person name="Oliveira C."/>
            <person name="Osipova E."/>
            <person name="Leigh N.D."/>
            <person name="Simon A."/>
            <person name="Yun M.H."/>
        </authorList>
    </citation>
    <scope>NUCLEOTIDE SEQUENCE</scope>
    <source>
        <strain evidence="1">20211129_DDA</strain>
        <tissue evidence="1">Liver</tissue>
    </source>
</reference>
<evidence type="ECO:0000313" key="2">
    <source>
        <dbReference type="Proteomes" id="UP001066276"/>
    </source>
</evidence>